<dbReference type="AlphaFoldDB" id="A0A3D8VS09"/>
<sequence>MISLSVDLAHQPVVVVGGGK</sequence>
<dbReference type="Proteomes" id="UP000257032">
    <property type="component" value="Unassembled WGS sequence"/>
</dbReference>
<reference evidence="1 2" key="1">
    <citation type="submission" date="2018-08" db="EMBL/GenBank/DDBJ databases">
        <title>Genome sequence of strict halophilic Halobacillus trueperi SS1 isolated from Lunsu, a salty water body of North West Himalayas.</title>
        <authorList>
            <person name="Gupta S."/>
            <person name="Sharma P."/>
            <person name="Dev K."/>
            <person name="Baumler D."/>
            <person name="Sourirajan A."/>
        </authorList>
    </citation>
    <scope>NUCLEOTIDE SEQUENCE [LARGE SCALE GENOMIC DNA]</scope>
    <source>
        <strain evidence="1 2">SS1</strain>
    </source>
</reference>
<protein>
    <submittedName>
        <fullName evidence="1">Uncharacterized protein</fullName>
    </submittedName>
</protein>
<comment type="caution">
    <text evidence="1">The sequence shown here is derived from an EMBL/GenBank/DDBJ whole genome shotgun (WGS) entry which is preliminary data.</text>
</comment>
<gene>
    <name evidence="1" type="ORF">DXT76_03690</name>
</gene>
<dbReference type="EMBL" id="QTLC01000019">
    <property type="protein sequence ID" value="RDY72204.1"/>
    <property type="molecule type" value="Genomic_DNA"/>
</dbReference>
<name>A0A3D8VS09_9BACI</name>
<evidence type="ECO:0000313" key="1">
    <source>
        <dbReference type="EMBL" id="RDY72204.1"/>
    </source>
</evidence>
<proteinExistence type="predicted"/>
<organism evidence="1 2">
    <name type="scientific">Halobacillus trueperi</name>
    <dbReference type="NCBI Taxonomy" id="156205"/>
    <lineage>
        <taxon>Bacteria</taxon>
        <taxon>Bacillati</taxon>
        <taxon>Bacillota</taxon>
        <taxon>Bacilli</taxon>
        <taxon>Bacillales</taxon>
        <taxon>Bacillaceae</taxon>
        <taxon>Halobacillus</taxon>
    </lineage>
</organism>
<accession>A0A3D8VS09</accession>
<feature type="non-terminal residue" evidence="1">
    <location>
        <position position="20"/>
    </location>
</feature>
<evidence type="ECO:0000313" key="2">
    <source>
        <dbReference type="Proteomes" id="UP000257032"/>
    </source>
</evidence>